<comment type="subcellular location">
    <subcellularLocation>
        <location evidence="1">Nucleus</location>
    </subcellularLocation>
</comment>
<dbReference type="InterPro" id="IPR001680">
    <property type="entry name" value="WD40_rpt"/>
</dbReference>
<dbReference type="SUPFAM" id="SSF50978">
    <property type="entry name" value="WD40 repeat-like"/>
    <property type="match status" value="1"/>
</dbReference>
<dbReference type="OMA" id="DHKYVEF"/>
<keyword evidence="8" id="KW-1185">Reference proteome</keyword>
<dbReference type="PANTHER" id="PTHR19855">
    <property type="entry name" value="WD40 REPEAT PROTEIN 12, 37"/>
    <property type="match status" value="1"/>
</dbReference>
<dbReference type="OrthoDB" id="10251381at2759"/>
<accession>E9B1G8</accession>
<evidence type="ECO:0000313" key="7">
    <source>
        <dbReference type="EMBL" id="CBZ29074.1"/>
    </source>
</evidence>
<dbReference type="PANTHER" id="PTHR19855:SF11">
    <property type="entry name" value="RIBOSOME BIOGENESIS PROTEIN WDR12"/>
    <property type="match status" value="1"/>
</dbReference>
<name>E9B1G8_LEIMU</name>
<reference evidence="7 8" key="1">
    <citation type="journal article" date="2011" name="Genome Res.">
        <title>Chromosome and gene copy number variation allow major structural change between species and strains of Leishmania.</title>
        <authorList>
            <person name="Rogers M.B."/>
            <person name="Hilley J.D."/>
            <person name="Dickens N.J."/>
            <person name="Wilkes J."/>
            <person name="Bates P.A."/>
            <person name="Depledge D.P."/>
            <person name="Harris D."/>
            <person name="Her Y."/>
            <person name="Herzyk P."/>
            <person name="Imamura H."/>
            <person name="Otto T.D."/>
            <person name="Sanders M."/>
            <person name="Seeger K."/>
            <person name="Dujardin J.C."/>
            <person name="Berriman M."/>
            <person name="Smith D.F."/>
            <person name="Hertz-Fowler C."/>
            <person name="Mottram J.C."/>
        </authorList>
    </citation>
    <scope>NUCLEOTIDE SEQUENCE [LARGE SCALE GENOMIC DNA]</scope>
    <source>
        <strain evidence="7 8">MHOM/GT/2001/U1103</strain>
    </source>
</reference>
<evidence type="ECO:0000256" key="1">
    <source>
        <dbReference type="ARBA" id="ARBA00004123"/>
    </source>
</evidence>
<dbReference type="Proteomes" id="UP000007259">
    <property type="component" value="Chromosome 30"/>
</dbReference>
<gene>
    <name evidence="7" type="ORF">LMXM_30_0200</name>
</gene>
<dbReference type="GO" id="GO:0005634">
    <property type="term" value="C:nucleus"/>
    <property type="evidence" value="ECO:0007669"/>
    <property type="project" value="UniProtKB-SubCell"/>
</dbReference>
<protein>
    <recommendedName>
        <fullName evidence="6">NLE domain-containing protein</fullName>
    </recommendedName>
</protein>
<evidence type="ECO:0000313" key="8">
    <source>
        <dbReference type="Proteomes" id="UP000007259"/>
    </source>
</evidence>
<dbReference type="Gene3D" id="2.130.10.10">
    <property type="entry name" value="YVTN repeat-like/Quinoprotein amine dehydrogenase"/>
    <property type="match status" value="3"/>
</dbReference>
<dbReference type="RefSeq" id="XP_003877539.1">
    <property type="nucleotide sequence ID" value="XM_003877490.1"/>
</dbReference>
<keyword evidence="2 5" id="KW-0853">WD repeat</keyword>
<dbReference type="InterPro" id="IPR015943">
    <property type="entry name" value="WD40/YVTN_repeat-like_dom_sf"/>
</dbReference>
<dbReference type="InterPro" id="IPR036322">
    <property type="entry name" value="WD40_repeat_dom_sf"/>
</dbReference>
<keyword evidence="4" id="KW-0539">Nucleus</keyword>
<proteinExistence type="predicted"/>
<dbReference type="GeneID" id="13451752"/>
<dbReference type="SMART" id="SM00320">
    <property type="entry name" value="WD40"/>
    <property type="match status" value="7"/>
</dbReference>
<organism evidence="7 8">
    <name type="scientific">Leishmania mexicana (strain MHOM/GT/2001/U1103)</name>
    <dbReference type="NCBI Taxonomy" id="929439"/>
    <lineage>
        <taxon>Eukaryota</taxon>
        <taxon>Discoba</taxon>
        <taxon>Euglenozoa</taxon>
        <taxon>Kinetoplastea</taxon>
        <taxon>Metakinetoplastina</taxon>
        <taxon>Trypanosomatida</taxon>
        <taxon>Trypanosomatidae</taxon>
        <taxon>Leishmaniinae</taxon>
        <taxon>Leishmania</taxon>
    </lineage>
</organism>
<feature type="domain" description="NLE" evidence="6">
    <location>
        <begin position="118"/>
        <end position="177"/>
    </location>
</feature>
<evidence type="ECO:0000256" key="2">
    <source>
        <dbReference type="ARBA" id="ARBA00022574"/>
    </source>
</evidence>
<dbReference type="VEuPathDB" id="TriTrypDB:LmxM.30.0200"/>
<feature type="repeat" description="WD" evidence="5">
    <location>
        <begin position="204"/>
        <end position="238"/>
    </location>
</feature>
<dbReference type="Pfam" id="PF08154">
    <property type="entry name" value="NLE"/>
    <property type="match status" value="1"/>
</dbReference>
<evidence type="ECO:0000256" key="3">
    <source>
        <dbReference type="ARBA" id="ARBA00022737"/>
    </source>
</evidence>
<feature type="repeat" description="WD" evidence="5">
    <location>
        <begin position="308"/>
        <end position="341"/>
    </location>
</feature>
<dbReference type="EMBL" id="FR799583">
    <property type="protein sequence ID" value="CBZ29074.1"/>
    <property type="molecule type" value="Genomic_DNA"/>
</dbReference>
<dbReference type="AlphaFoldDB" id="E9B1G8"/>
<keyword evidence="3" id="KW-0677">Repeat</keyword>
<dbReference type="Pfam" id="PF00400">
    <property type="entry name" value="WD40"/>
    <property type="match status" value="2"/>
</dbReference>
<dbReference type="KEGG" id="lmi:LMXM_30_0200"/>
<sequence>MSLPICAFLLPSPHHGHHHPPRPPLAREYTVTLPSDPPFRSLLPPSAIHPPSSTSLLPALWPLRRPSPPFNACTVDLHFALTASPSKDSLSSVASIMTAVSNAAAVQATTGANGGSAMVTFFTTTYSKSMPEQSFSVPLNVLPDGLNQLVQNVLGVEEQNFDFLYKDEYIGTTLFRFLQRRGISCEELLNIEYTPALQAKEGNLLPHDDWVSSVRAPYRNNAELLLTGSYDHCVRLWDGDSCLALGSFHREAVKEVALHPVMPASSKTGRKRTRLDGDFMFASASKDGSVAAWKLDSTNSHMQLLGSIQAHTDGVDSVTIAPGEGQLLATASWDTTVKVFSWEQMMDGDTVPSKKAPLVTFTDHSRPVLCNRFSAAHGAARLYSAGHDGHIKCLDTEEAQLQSQYKGDHPINSIAVKPVGNSAAADLLLSACTDNRARLFDTRQKDVVKTFSGPRQWLYSVTWLWDAQEGDAEHSGGSLFAVASEDATVRVYDLRCTNTALLTLDAMHTDGVLDVTYVGQSIIASGGKDNKTRSFALSKEGLLS</sequence>
<dbReference type="InterPro" id="IPR012972">
    <property type="entry name" value="NLE"/>
</dbReference>
<dbReference type="PROSITE" id="PS50082">
    <property type="entry name" value="WD_REPEATS_2"/>
    <property type="match status" value="2"/>
</dbReference>
<dbReference type="PhylomeDB" id="E9B1G8"/>
<evidence type="ECO:0000256" key="5">
    <source>
        <dbReference type="PROSITE-ProRule" id="PRU00221"/>
    </source>
</evidence>
<evidence type="ECO:0000256" key="4">
    <source>
        <dbReference type="ARBA" id="ARBA00023242"/>
    </source>
</evidence>
<evidence type="ECO:0000259" key="6">
    <source>
        <dbReference type="Pfam" id="PF08154"/>
    </source>
</evidence>